<dbReference type="GO" id="GO:0009279">
    <property type="term" value="C:cell outer membrane"/>
    <property type="evidence" value="ECO:0007669"/>
    <property type="project" value="UniProtKB-SubCell"/>
</dbReference>
<evidence type="ECO:0000256" key="3">
    <source>
        <dbReference type="ARBA" id="ARBA00022448"/>
    </source>
</evidence>
<dbReference type="PANTHER" id="PTHR30026">
    <property type="entry name" value="OUTER MEMBRANE PROTEIN TOLC"/>
    <property type="match status" value="1"/>
</dbReference>
<dbReference type="AlphaFoldDB" id="A0A516GV21"/>
<gene>
    <name evidence="9" type="ORF">FNB79_15085</name>
</gene>
<dbReference type="Proteomes" id="UP000319209">
    <property type="component" value="Chromosome"/>
</dbReference>
<comment type="similarity">
    <text evidence="2">Belongs to the outer membrane factor (OMF) (TC 1.B.17) family.</text>
</comment>
<evidence type="ECO:0000256" key="8">
    <source>
        <dbReference type="SAM" id="Coils"/>
    </source>
</evidence>
<evidence type="ECO:0000256" key="5">
    <source>
        <dbReference type="ARBA" id="ARBA00022692"/>
    </source>
</evidence>
<dbReference type="SUPFAM" id="SSF56954">
    <property type="entry name" value="Outer membrane efflux proteins (OEP)"/>
    <property type="match status" value="1"/>
</dbReference>
<keyword evidence="8" id="KW-0175">Coiled coil</keyword>
<evidence type="ECO:0000256" key="7">
    <source>
        <dbReference type="ARBA" id="ARBA00023237"/>
    </source>
</evidence>
<proteinExistence type="inferred from homology"/>
<dbReference type="EMBL" id="CP041637">
    <property type="protein sequence ID" value="QDO95240.1"/>
    <property type="molecule type" value="Genomic_DNA"/>
</dbReference>
<evidence type="ECO:0000256" key="1">
    <source>
        <dbReference type="ARBA" id="ARBA00004442"/>
    </source>
</evidence>
<evidence type="ECO:0000256" key="2">
    <source>
        <dbReference type="ARBA" id="ARBA00007613"/>
    </source>
</evidence>
<dbReference type="Pfam" id="PF02321">
    <property type="entry name" value="OEP"/>
    <property type="match status" value="2"/>
</dbReference>
<evidence type="ECO:0000256" key="6">
    <source>
        <dbReference type="ARBA" id="ARBA00023136"/>
    </source>
</evidence>
<keyword evidence="5" id="KW-0812">Transmembrane</keyword>
<keyword evidence="4" id="KW-1134">Transmembrane beta strand</keyword>
<evidence type="ECO:0000313" key="10">
    <source>
        <dbReference type="Proteomes" id="UP000319209"/>
    </source>
</evidence>
<keyword evidence="6" id="KW-0472">Membrane</keyword>
<dbReference type="GO" id="GO:0015562">
    <property type="term" value="F:efflux transmembrane transporter activity"/>
    <property type="evidence" value="ECO:0007669"/>
    <property type="project" value="InterPro"/>
</dbReference>
<dbReference type="Gene3D" id="1.20.1600.10">
    <property type="entry name" value="Outer membrane efflux proteins (OEP)"/>
    <property type="match status" value="1"/>
</dbReference>
<dbReference type="RefSeq" id="WP_143382148.1">
    <property type="nucleotide sequence ID" value="NZ_CP041637.1"/>
</dbReference>
<keyword evidence="10" id="KW-1185">Reference proteome</keyword>
<protein>
    <submittedName>
        <fullName evidence="9">TolC family protein</fullName>
    </submittedName>
</protein>
<dbReference type="PANTHER" id="PTHR30026:SF20">
    <property type="entry name" value="OUTER MEMBRANE PROTEIN TOLC"/>
    <property type="match status" value="1"/>
</dbReference>
<accession>A0A516GV21</accession>
<evidence type="ECO:0000313" key="9">
    <source>
        <dbReference type="EMBL" id="QDO95240.1"/>
    </source>
</evidence>
<dbReference type="GO" id="GO:1990281">
    <property type="term" value="C:efflux pump complex"/>
    <property type="evidence" value="ECO:0007669"/>
    <property type="project" value="TreeGrafter"/>
</dbReference>
<name>A0A516GV21_9FLAO</name>
<comment type="subcellular location">
    <subcellularLocation>
        <location evidence="1">Cell outer membrane</location>
    </subcellularLocation>
</comment>
<keyword evidence="7" id="KW-0998">Cell outer membrane</keyword>
<dbReference type="GO" id="GO:0015288">
    <property type="term" value="F:porin activity"/>
    <property type="evidence" value="ECO:0007669"/>
    <property type="project" value="TreeGrafter"/>
</dbReference>
<evidence type="ECO:0000256" key="4">
    <source>
        <dbReference type="ARBA" id="ARBA00022452"/>
    </source>
</evidence>
<organism evidence="9 10">
    <name type="scientific">Formosa sediminum</name>
    <dbReference type="NCBI Taxonomy" id="2594004"/>
    <lineage>
        <taxon>Bacteria</taxon>
        <taxon>Pseudomonadati</taxon>
        <taxon>Bacteroidota</taxon>
        <taxon>Flavobacteriia</taxon>
        <taxon>Flavobacteriales</taxon>
        <taxon>Flavobacteriaceae</taxon>
        <taxon>Formosa</taxon>
    </lineage>
</organism>
<dbReference type="InterPro" id="IPR003423">
    <property type="entry name" value="OMP_efflux"/>
</dbReference>
<dbReference type="KEGG" id="fop:FNB79_15085"/>
<reference evidence="9 10" key="1">
    <citation type="submission" date="2019-07" db="EMBL/GenBank/DDBJ databases">
        <title>Genome sequencing for Formosa sp. PS13.</title>
        <authorList>
            <person name="Park S.-J."/>
        </authorList>
    </citation>
    <scope>NUCLEOTIDE SEQUENCE [LARGE SCALE GENOMIC DNA]</scope>
    <source>
        <strain evidence="9 10">PS13</strain>
    </source>
</reference>
<dbReference type="InterPro" id="IPR051906">
    <property type="entry name" value="TolC-like"/>
</dbReference>
<feature type="coiled-coil region" evidence="8">
    <location>
        <begin position="336"/>
        <end position="388"/>
    </location>
</feature>
<dbReference type="OrthoDB" id="921552at2"/>
<sequence length="445" mass="51267">MNRILLLFLITLNITSLFSQNNEIEAIIQFKSFQEVLDYADENSIIIQSAIINEQVASVRKKDAKSFLYPSVKAATSYNNNITLQPTLVPAEIFNPDAPEGSFEELTFGEQHIYSAGIQAQWNILNFQQLFASQTANILAKQSTLNTQKTKFNTYNVLASTYYSILLTQEAITIYKENLIVSEAIYSNTKEKFKNGIVSEEALNTAEIKQLENKKRLNQATSNLSRFYTQLQSQLNTSQKITISDAPENFNLINNNLQTVHPEISWQEMEVDKNKSSLKEKKALLLPNISFNYQYNYSWATDDFTDFSDANELPQQYLGVQLNIPVFNGLSYRQKIKQSQLELQQQELQLKTTKLEKQKEDELLLLDIKQYAEELTDNQNILELMQKNDVHAENQYQSGIISLDNRLDTYEDLLKAQDNYLQSLAAFTLSEYKIYIRQIDFTSKN</sequence>
<keyword evidence="3" id="KW-0813">Transport</keyword>